<name>A0ABZ2Y946_9FIRM</name>
<dbReference type="PANTHER" id="PTHR20857">
    <property type="entry name" value="THIAMINE-PHOSPHATE PYROPHOSPHORYLASE"/>
    <property type="match status" value="1"/>
</dbReference>
<comment type="catalytic activity">
    <reaction evidence="6 9 10">
        <text>4-methyl-5-(2-phosphooxyethyl)-thiazole + 4-amino-2-methyl-5-(diphosphooxymethyl)pyrimidine + H(+) = thiamine phosphate + diphosphate</text>
        <dbReference type="Rhea" id="RHEA:22328"/>
        <dbReference type="ChEBI" id="CHEBI:15378"/>
        <dbReference type="ChEBI" id="CHEBI:33019"/>
        <dbReference type="ChEBI" id="CHEBI:37575"/>
        <dbReference type="ChEBI" id="CHEBI:57841"/>
        <dbReference type="ChEBI" id="CHEBI:58296"/>
        <dbReference type="EC" id="2.5.1.3"/>
    </reaction>
</comment>
<feature type="binding site" evidence="9">
    <location>
        <begin position="39"/>
        <end position="43"/>
    </location>
    <ligand>
        <name>4-amino-2-methyl-5-(diphosphooxymethyl)pyrimidine</name>
        <dbReference type="ChEBI" id="CHEBI:57841"/>
    </ligand>
</feature>
<dbReference type="NCBIfam" id="TIGR00693">
    <property type="entry name" value="thiE"/>
    <property type="match status" value="1"/>
</dbReference>
<evidence type="ECO:0000256" key="8">
    <source>
        <dbReference type="ARBA" id="ARBA00047883"/>
    </source>
</evidence>
<evidence type="ECO:0000256" key="11">
    <source>
        <dbReference type="RuleBase" id="RU004253"/>
    </source>
</evidence>
<protein>
    <recommendedName>
        <fullName evidence="9">Thiamine-phosphate synthase</fullName>
        <shortName evidence="9">TP synthase</shortName>
        <shortName evidence="9">TPS</shortName>
        <ecNumber evidence="9">2.5.1.3</ecNumber>
    </recommendedName>
    <alternativeName>
        <fullName evidence="9">Thiamine-phosphate pyrophosphorylase</fullName>
        <shortName evidence="9">TMP pyrophosphorylase</shortName>
        <shortName evidence="9">TMP-PPase</shortName>
    </alternativeName>
</protein>
<dbReference type="HAMAP" id="MF_00097">
    <property type="entry name" value="TMP_synthase"/>
    <property type="match status" value="1"/>
</dbReference>
<dbReference type="RefSeq" id="WP_341878135.1">
    <property type="nucleotide sequence ID" value="NZ_CP121687.1"/>
</dbReference>
<feature type="domain" description="Thiamine phosphate synthase/TenI" evidence="12">
    <location>
        <begin position="9"/>
        <end position="189"/>
    </location>
</feature>
<proteinExistence type="inferred from homology"/>
<dbReference type="InterPro" id="IPR034291">
    <property type="entry name" value="TMP_synthase"/>
</dbReference>
<dbReference type="Proteomes" id="UP001486565">
    <property type="component" value="Chromosome"/>
</dbReference>
<evidence type="ECO:0000256" key="6">
    <source>
        <dbReference type="ARBA" id="ARBA00047334"/>
    </source>
</evidence>
<feature type="binding site" evidence="9">
    <location>
        <position position="166"/>
    </location>
    <ligand>
        <name>2-[(2R,5Z)-2-carboxy-4-methylthiazol-5(2H)-ylidene]ethyl phosphate</name>
        <dbReference type="ChEBI" id="CHEBI:62899"/>
    </ligand>
</feature>
<reference evidence="13 14" key="1">
    <citation type="submission" date="2023-03" db="EMBL/GenBank/DDBJ databases">
        <title>Novel Species.</title>
        <authorList>
            <person name="Ma S."/>
        </authorList>
    </citation>
    <scope>NUCLEOTIDE SEQUENCE [LARGE SCALE GENOMIC DNA]</scope>
    <source>
        <strain evidence="13 14">LIND6LT2</strain>
    </source>
</reference>
<dbReference type="PANTHER" id="PTHR20857:SF23">
    <property type="entry name" value="THIAMINE BIOSYNTHETIC BIFUNCTIONAL ENZYME"/>
    <property type="match status" value="1"/>
</dbReference>
<evidence type="ECO:0000313" key="13">
    <source>
        <dbReference type="EMBL" id="WZL71171.1"/>
    </source>
</evidence>
<feature type="binding site" evidence="9">
    <location>
        <position position="72"/>
    </location>
    <ligand>
        <name>Mg(2+)</name>
        <dbReference type="ChEBI" id="CHEBI:18420"/>
    </ligand>
</feature>
<dbReference type="SUPFAM" id="SSF51391">
    <property type="entry name" value="Thiamin phosphate synthase"/>
    <property type="match status" value="1"/>
</dbReference>
<comment type="pathway">
    <text evidence="1 9 11">Cofactor biosynthesis; thiamine diphosphate biosynthesis; thiamine phosphate from 4-amino-2-methyl-5-diphosphomethylpyrimidine and 4-methyl-5-(2-phosphoethyl)-thiazole: step 1/1.</text>
</comment>
<dbReference type="InterPro" id="IPR022998">
    <property type="entry name" value="ThiamineP_synth_TenI"/>
</dbReference>
<feature type="binding site" evidence="9">
    <location>
        <begin position="136"/>
        <end position="138"/>
    </location>
    <ligand>
        <name>2-[(2R,5Z)-2-carboxy-4-methylthiazol-5(2H)-ylidene]ethyl phosphate</name>
        <dbReference type="ChEBI" id="CHEBI:62899"/>
    </ligand>
</feature>
<comment type="catalytic activity">
    <reaction evidence="8 9 10">
        <text>2-[(2R,5Z)-2-carboxy-4-methylthiazol-5(2H)-ylidene]ethyl phosphate + 4-amino-2-methyl-5-(diphosphooxymethyl)pyrimidine + 2 H(+) = thiamine phosphate + CO2 + diphosphate</text>
        <dbReference type="Rhea" id="RHEA:47844"/>
        <dbReference type="ChEBI" id="CHEBI:15378"/>
        <dbReference type="ChEBI" id="CHEBI:16526"/>
        <dbReference type="ChEBI" id="CHEBI:33019"/>
        <dbReference type="ChEBI" id="CHEBI:37575"/>
        <dbReference type="ChEBI" id="CHEBI:57841"/>
        <dbReference type="ChEBI" id="CHEBI:62899"/>
        <dbReference type="EC" id="2.5.1.3"/>
    </reaction>
</comment>
<evidence type="ECO:0000256" key="4">
    <source>
        <dbReference type="ARBA" id="ARBA00022842"/>
    </source>
</evidence>
<evidence type="ECO:0000256" key="2">
    <source>
        <dbReference type="ARBA" id="ARBA00022679"/>
    </source>
</evidence>
<keyword evidence="5 9" id="KW-0784">Thiamine biosynthesis</keyword>
<comment type="cofactor">
    <cofactor evidence="9">
        <name>Mg(2+)</name>
        <dbReference type="ChEBI" id="CHEBI:18420"/>
    </cofactor>
    <text evidence="9">Binds 1 Mg(2+) ion per subunit.</text>
</comment>
<feature type="binding site" evidence="9">
    <location>
        <position position="91"/>
    </location>
    <ligand>
        <name>Mg(2+)</name>
        <dbReference type="ChEBI" id="CHEBI:18420"/>
    </ligand>
</feature>
<dbReference type="GO" id="GO:0004789">
    <property type="term" value="F:thiamine-phosphate diphosphorylase activity"/>
    <property type="evidence" value="ECO:0007669"/>
    <property type="project" value="UniProtKB-EC"/>
</dbReference>
<dbReference type="EMBL" id="CP121687">
    <property type="protein sequence ID" value="WZL71171.1"/>
    <property type="molecule type" value="Genomic_DNA"/>
</dbReference>
<evidence type="ECO:0000256" key="9">
    <source>
        <dbReference type="HAMAP-Rule" id="MF_00097"/>
    </source>
</evidence>
<dbReference type="InterPro" id="IPR036206">
    <property type="entry name" value="ThiamineP_synth_sf"/>
</dbReference>
<comment type="function">
    <text evidence="9">Condenses 4-methyl-5-(beta-hydroxyethyl)thiazole monophosphate (THZ-P) and 2-methyl-4-amino-5-hydroxymethyl pyrimidine pyrophosphate (HMP-PP) to form thiamine monophosphate (TMP).</text>
</comment>
<evidence type="ECO:0000259" key="12">
    <source>
        <dbReference type="Pfam" id="PF02581"/>
    </source>
</evidence>
<comment type="similarity">
    <text evidence="9 10">Belongs to the thiamine-phosphate synthase family.</text>
</comment>
<gene>
    <name evidence="9 13" type="primary">thiE</name>
    <name evidence="13" type="ORF">QBE51_06540</name>
</gene>
<evidence type="ECO:0000256" key="5">
    <source>
        <dbReference type="ARBA" id="ARBA00022977"/>
    </source>
</evidence>
<evidence type="ECO:0000256" key="10">
    <source>
        <dbReference type="RuleBase" id="RU003826"/>
    </source>
</evidence>
<evidence type="ECO:0000256" key="3">
    <source>
        <dbReference type="ARBA" id="ARBA00022723"/>
    </source>
</evidence>
<accession>A0ABZ2Y946</accession>
<feature type="binding site" evidence="9">
    <location>
        <position position="139"/>
    </location>
    <ligand>
        <name>4-amino-2-methyl-5-(diphosphooxymethyl)pyrimidine</name>
        <dbReference type="ChEBI" id="CHEBI:57841"/>
    </ligand>
</feature>
<dbReference type="InterPro" id="IPR013785">
    <property type="entry name" value="Aldolase_TIM"/>
</dbReference>
<keyword evidence="2 9" id="KW-0808">Transferase</keyword>
<feature type="binding site" evidence="9">
    <location>
        <begin position="186"/>
        <end position="187"/>
    </location>
    <ligand>
        <name>2-[(2R,5Z)-2-carboxy-4-methylthiazol-5(2H)-ylidene]ethyl phosphate</name>
        <dbReference type="ChEBI" id="CHEBI:62899"/>
    </ligand>
</feature>
<evidence type="ECO:0000256" key="7">
    <source>
        <dbReference type="ARBA" id="ARBA00047851"/>
    </source>
</evidence>
<dbReference type="Pfam" id="PF02581">
    <property type="entry name" value="TMP-TENI"/>
    <property type="match status" value="1"/>
</dbReference>
<feature type="binding site" evidence="9">
    <location>
        <position position="110"/>
    </location>
    <ligand>
        <name>4-amino-2-methyl-5-(diphosphooxymethyl)pyrimidine</name>
        <dbReference type="ChEBI" id="CHEBI:57841"/>
    </ligand>
</feature>
<keyword evidence="14" id="KW-1185">Reference proteome</keyword>
<keyword evidence="4 9" id="KW-0460">Magnesium</keyword>
<dbReference type="EC" id="2.5.1.3" evidence="9"/>
<keyword evidence="3 9" id="KW-0479">Metal-binding</keyword>
<evidence type="ECO:0000313" key="14">
    <source>
        <dbReference type="Proteomes" id="UP001486565"/>
    </source>
</evidence>
<evidence type="ECO:0000256" key="1">
    <source>
        <dbReference type="ARBA" id="ARBA00005165"/>
    </source>
</evidence>
<feature type="binding site" evidence="9">
    <location>
        <position position="71"/>
    </location>
    <ligand>
        <name>4-amino-2-methyl-5-(diphosphooxymethyl)pyrimidine</name>
        <dbReference type="ChEBI" id="CHEBI:57841"/>
    </ligand>
</feature>
<comment type="catalytic activity">
    <reaction evidence="7 9 10">
        <text>2-(2-carboxy-4-methylthiazol-5-yl)ethyl phosphate + 4-amino-2-methyl-5-(diphosphooxymethyl)pyrimidine + 2 H(+) = thiamine phosphate + CO2 + diphosphate</text>
        <dbReference type="Rhea" id="RHEA:47848"/>
        <dbReference type="ChEBI" id="CHEBI:15378"/>
        <dbReference type="ChEBI" id="CHEBI:16526"/>
        <dbReference type="ChEBI" id="CHEBI:33019"/>
        <dbReference type="ChEBI" id="CHEBI:37575"/>
        <dbReference type="ChEBI" id="CHEBI:57841"/>
        <dbReference type="ChEBI" id="CHEBI:62890"/>
        <dbReference type="EC" id="2.5.1.3"/>
    </reaction>
</comment>
<dbReference type="Gene3D" id="3.20.20.70">
    <property type="entry name" value="Aldolase class I"/>
    <property type="match status" value="1"/>
</dbReference>
<dbReference type="CDD" id="cd00564">
    <property type="entry name" value="TMP_TenI"/>
    <property type="match status" value="1"/>
</dbReference>
<organism evidence="13 14">
    <name type="scientific">Defluviitalea saccharophila</name>
    <dbReference type="NCBI Taxonomy" id="879970"/>
    <lineage>
        <taxon>Bacteria</taxon>
        <taxon>Bacillati</taxon>
        <taxon>Bacillota</taxon>
        <taxon>Clostridia</taxon>
        <taxon>Lachnospirales</taxon>
        <taxon>Defluviitaleaceae</taxon>
        <taxon>Defluviitalea</taxon>
    </lineage>
</organism>
<sequence length="206" mass="22400">MKYNINYKLYLVTDRNILIEKSLETAVAEAIEGGVKIVQLREKDISSLEFYKTALKLKEITTQYNIPLIINDRLDIALAVDAEGVHLGQRDLPCSIAREIIGENKIIGVSAATVEEAKKAEVDGADYIGVGALFPTNTKQNTRAVSIERLTEIKKSVSIPVVAIGGINESNVYLLKSTNIDGIAVVSAILGKKDIQSAAMNLLCKI</sequence>